<dbReference type="GO" id="GO:0006388">
    <property type="term" value="P:tRNA splicing, via endonucleolytic cleavage and ligation"/>
    <property type="evidence" value="ECO:0007669"/>
    <property type="project" value="TreeGrafter"/>
</dbReference>
<dbReference type="GO" id="GO:0005524">
    <property type="term" value="F:ATP binding"/>
    <property type="evidence" value="ECO:0007669"/>
    <property type="project" value="UniProtKB-UniRule"/>
</dbReference>
<dbReference type="PANTHER" id="PTHR12755:SF6">
    <property type="entry name" value="POLYRIBONUCLEOTIDE 5'-HYDROXYL-KINASE CLP1"/>
    <property type="match status" value="1"/>
</dbReference>
<name>A0A8S1D611_9INSE</name>
<comment type="similarity">
    <text evidence="6">Belongs to the Clp1 family. Clp1 subfamily.</text>
</comment>
<evidence type="ECO:0000313" key="12">
    <source>
        <dbReference type="Proteomes" id="UP000494165"/>
    </source>
</evidence>
<feature type="binding site" evidence="6">
    <location>
        <position position="65"/>
    </location>
    <ligand>
        <name>ATP</name>
        <dbReference type="ChEBI" id="CHEBI:30616"/>
    </ligand>
</feature>
<dbReference type="AlphaFoldDB" id="A0A8S1D611"/>
<dbReference type="EMBL" id="CADEPI010000110">
    <property type="protein sequence ID" value="CAB3375279.1"/>
    <property type="molecule type" value="Genomic_DNA"/>
</dbReference>
<sequence>MTDAKPKDSSEQEFKLEPDTELRFEVENPDNKSEKVVLELKSGNAEIFGTELVKDKPYFFWSGAKVAVFTWHGCTLELKGKTDVAYVAKETPMVMYLNVHAALEEERKKSEAEGKRGPIAMIVGPTDVGKSTLCKILLNYAVRATRRPIFVDLDVGQGQISVPGTIGALLVERPSGVDEGFSQLAPLVYHYGNNNPGANTALYNTVVTSLGEVTMDRMRSNKKANHSGAIINTCGWVKGDGYHQILHIAQAFEADVILVLDQERLYNELVRDMPDSVRTLFLPKSGGVVERTSKSRIDSRDARVREYFYGTKTNLYPHSFDVKFSDVRIYKIGAPSLPDSCMPLGMKAEDNMTKLVQVTPGMSVLNHLLAVSFATGVEEDVIRTNVAGFVCVTEVDMDRQTMTVLSPQPRPLPQTLLLLSEIQFMDSH</sequence>
<feature type="domain" description="Clp1 C-terminal" evidence="8">
    <location>
        <begin position="315"/>
        <end position="426"/>
    </location>
</feature>
<evidence type="ECO:0000259" key="8">
    <source>
        <dbReference type="Pfam" id="PF06807"/>
    </source>
</evidence>
<evidence type="ECO:0000259" key="10">
    <source>
        <dbReference type="Pfam" id="PF16575"/>
    </source>
</evidence>
<dbReference type="GO" id="GO:0051731">
    <property type="term" value="F:polynucleotide 5'-hydroxyl-kinase activity"/>
    <property type="evidence" value="ECO:0007669"/>
    <property type="project" value="InterPro"/>
</dbReference>
<dbReference type="InterPro" id="IPR032324">
    <property type="entry name" value="Clp1_N"/>
</dbReference>
<dbReference type="InterPro" id="IPR010655">
    <property type="entry name" value="Clp1_C"/>
</dbReference>
<reference evidence="11 12" key="1">
    <citation type="submission" date="2020-04" db="EMBL/GenBank/DDBJ databases">
        <authorList>
            <person name="Alioto T."/>
            <person name="Alioto T."/>
            <person name="Gomez Garrido J."/>
        </authorList>
    </citation>
    <scope>NUCLEOTIDE SEQUENCE [LARGE SCALE GENOMIC DNA]</scope>
</reference>
<keyword evidence="12" id="KW-1185">Reference proteome</keyword>
<evidence type="ECO:0000256" key="4">
    <source>
        <dbReference type="ARBA" id="ARBA00022840"/>
    </source>
</evidence>
<evidence type="ECO:0000256" key="2">
    <source>
        <dbReference type="ARBA" id="ARBA00022664"/>
    </source>
</evidence>
<feature type="binding site" evidence="6">
    <location>
        <position position="21"/>
    </location>
    <ligand>
        <name>ATP</name>
        <dbReference type="ChEBI" id="CHEBI:30616"/>
    </ligand>
</feature>
<dbReference type="InterPro" id="IPR027417">
    <property type="entry name" value="P-loop_NTPase"/>
</dbReference>
<keyword evidence="5 6" id="KW-0539">Nucleus</keyword>
<dbReference type="PANTHER" id="PTHR12755">
    <property type="entry name" value="CLEAVAGE/POLYADENYLATION FACTOR IA SUBUNIT CLP1P"/>
    <property type="match status" value="1"/>
</dbReference>
<feature type="binding site" evidence="6">
    <location>
        <begin position="127"/>
        <end position="132"/>
    </location>
    <ligand>
        <name>ATP</name>
        <dbReference type="ChEBI" id="CHEBI:30616"/>
    </ligand>
</feature>
<proteinExistence type="inferred from homology"/>
<feature type="region of interest" description="Disordered" evidence="7">
    <location>
        <begin position="1"/>
        <end position="20"/>
    </location>
</feature>
<keyword evidence="2 6" id="KW-0507">mRNA processing</keyword>
<evidence type="ECO:0000259" key="9">
    <source>
        <dbReference type="Pfam" id="PF16573"/>
    </source>
</evidence>
<dbReference type="HAMAP" id="MF_03035">
    <property type="entry name" value="Clp1"/>
    <property type="match status" value="1"/>
</dbReference>
<accession>A0A8S1D611</accession>
<dbReference type="FunFam" id="2.40.30.330:FF:000001">
    <property type="entry name" value="Protein CLP1 homolog"/>
    <property type="match status" value="1"/>
</dbReference>
<evidence type="ECO:0000256" key="1">
    <source>
        <dbReference type="ARBA" id="ARBA00004123"/>
    </source>
</evidence>
<dbReference type="InterPro" id="IPR038239">
    <property type="entry name" value="Clp1_N_sf"/>
</dbReference>
<dbReference type="FunFam" id="3.40.50.300:FF:000454">
    <property type="entry name" value="Protein CLP1 homolog"/>
    <property type="match status" value="1"/>
</dbReference>
<dbReference type="Proteomes" id="UP000494165">
    <property type="component" value="Unassembled WGS sequence"/>
</dbReference>
<comment type="subcellular location">
    <subcellularLocation>
        <location evidence="1 6">Nucleus</location>
    </subcellularLocation>
</comment>
<dbReference type="Pfam" id="PF16573">
    <property type="entry name" value="CLP1_N"/>
    <property type="match status" value="1"/>
</dbReference>
<dbReference type="InterPro" id="IPR038238">
    <property type="entry name" value="Clp1_C_sf"/>
</dbReference>
<dbReference type="OrthoDB" id="258143at2759"/>
<comment type="caution">
    <text evidence="11">The sequence shown here is derived from an EMBL/GenBank/DDBJ whole genome shotgun (WGS) entry which is preliminary data.</text>
</comment>
<dbReference type="InterPro" id="IPR045116">
    <property type="entry name" value="Clp1/Grc3"/>
</dbReference>
<organism evidence="11 12">
    <name type="scientific">Cloeon dipterum</name>
    <dbReference type="NCBI Taxonomy" id="197152"/>
    <lineage>
        <taxon>Eukaryota</taxon>
        <taxon>Metazoa</taxon>
        <taxon>Ecdysozoa</taxon>
        <taxon>Arthropoda</taxon>
        <taxon>Hexapoda</taxon>
        <taxon>Insecta</taxon>
        <taxon>Pterygota</taxon>
        <taxon>Palaeoptera</taxon>
        <taxon>Ephemeroptera</taxon>
        <taxon>Pisciforma</taxon>
        <taxon>Baetidae</taxon>
        <taxon>Cloeon</taxon>
    </lineage>
</organism>
<comment type="function">
    <text evidence="6">Required for endonucleolytic cleavage during polyadenylation-dependent pre-mRNA 3'-end formation.</text>
</comment>
<evidence type="ECO:0000256" key="3">
    <source>
        <dbReference type="ARBA" id="ARBA00022741"/>
    </source>
</evidence>
<dbReference type="InterPro" id="IPR028606">
    <property type="entry name" value="Clp1"/>
</dbReference>
<keyword evidence="4 6" id="KW-0067">ATP-binding</keyword>
<evidence type="ECO:0000256" key="5">
    <source>
        <dbReference type="ARBA" id="ARBA00023242"/>
    </source>
</evidence>
<dbReference type="GO" id="GO:0031124">
    <property type="term" value="P:mRNA 3'-end processing"/>
    <property type="evidence" value="ECO:0007669"/>
    <property type="project" value="UniProtKB-UniRule"/>
</dbReference>
<keyword evidence="3 6" id="KW-0547">Nucleotide-binding</keyword>
<dbReference type="Gene3D" id="2.40.30.330">
    <property type="entry name" value="Pre-mRNA cleavage complex subunit Clp1, C-terminal domain"/>
    <property type="match status" value="1"/>
</dbReference>
<evidence type="ECO:0000313" key="11">
    <source>
        <dbReference type="EMBL" id="CAB3375279.1"/>
    </source>
</evidence>
<dbReference type="Pfam" id="PF16575">
    <property type="entry name" value="CLP1_P"/>
    <property type="match status" value="1"/>
</dbReference>
<dbReference type="Gene3D" id="3.40.50.300">
    <property type="entry name" value="P-loop containing nucleotide triphosphate hydrolases"/>
    <property type="match status" value="1"/>
</dbReference>
<dbReference type="InterPro" id="IPR032319">
    <property type="entry name" value="CLP1_P"/>
</dbReference>
<dbReference type="SUPFAM" id="SSF52540">
    <property type="entry name" value="P-loop containing nucleoside triphosphate hydrolases"/>
    <property type="match status" value="1"/>
</dbReference>
<dbReference type="GO" id="GO:0005849">
    <property type="term" value="C:mRNA cleavage factor complex"/>
    <property type="evidence" value="ECO:0007669"/>
    <property type="project" value="InterPro"/>
</dbReference>
<gene>
    <name evidence="11" type="ORF">CLODIP_2_CD05769</name>
</gene>
<feature type="domain" description="Clp1 P-loop" evidence="10">
    <location>
        <begin position="124"/>
        <end position="310"/>
    </location>
</feature>
<dbReference type="Gene3D" id="2.60.120.1030">
    <property type="entry name" value="Clp1, DNA binding domain"/>
    <property type="match status" value="1"/>
</dbReference>
<feature type="domain" description="Clp1 N-terminal" evidence="9">
    <location>
        <begin position="15"/>
        <end position="109"/>
    </location>
</feature>
<protein>
    <recommendedName>
        <fullName evidence="6">Protein CLP1 homolog</fullName>
    </recommendedName>
</protein>
<dbReference type="FunFam" id="2.60.120.1030:FF:000007">
    <property type="entry name" value="Protein CLP1 homolog"/>
    <property type="match status" value="1"/>
</dbReference>
<evidence type="ECO:0000256" key="6">
    <source>
        <dbReference type="HAMAP-Rule" id="MF_03035"/>
    </source>
</evidence>
<dbReference type="Pfam" id="PF06807">
    <property type="entry name" value="Clp1"/>
    <property type="match status" value="1"/>
</dbReference>
<evidence type="ECO:0000256" key="7">
    <source>
        <dbReference type="SAM" id="MobiDB-lite"/>
    </source>
</evidence>